<evidence type="ECO:0000256" key="6">
    <source>
        <dbReference type="ARBA" id="ARBA00022692"/>
    </source>
</evidence>
<comment type="caution">
    <text evidence="13">Lacks conserved residue(s) required for the propagation of feature annotation.</text>
</comment>
<keyword evidence="10 13" id="KW-0143">Chaperone</keyword>
<dbReference type="CDD" id="cd20070">
    <property type="entry name" value="5TM_YidC_Alb3"/>
    <property type="match status" value="1"/>
</dbReference>
<dbReference type="GO" id="GO:0005886">
    <property type="term" value="C:plasma membrane"/>
    <property type="evidence" value="ECO:0007669"/>
    <property type="project" value="UniProtKB-SubCell"/>
</dbReference>
<dbReference type="AlphaFoldDB" id="A0A6S6MBF3"/>
<evidence type="ECO:0000256" key="9">
    <source>
        <dbReference type="ARBA" id="ARBA00023136"/>
    </source>
</evidence>
<evidence type="ECO:0000256" key="13">
    <source>
        <dbReference type="HAMAP-Rule" id="MF_01810"/>
    </source>
</evidence>
<evidence type="ECO:0000256" key="2">
    <source>
        <dbReference type="ARBA" id="ARBA00010527"/>
    </source>
</evidence>
<evidence type="ECO:0000256" key="10">
    <source>
        <dbReference type="ARBA" id="ARBA00023186"/>
    </source>
</evidence>
<evidence type="ECO:0000256" key="11">
    <source>
        <dbReference type="ARBA" id="ARBA00033245"/>
    </source>
</evidence>
<feature type="transmembrane region" description="Helical" evidence="13">
    <location>
        <begin position="495"/>
        <end position="519"/>
    </location>
</feature>
<dbReference type="PANTHER" id="PTHR12428:SF65">
    <property type="entry name" value="CYTOCHROME C OXIDASE ASSEMBLY PROTEIN COX18, MITOCHONDRIAL"/>
    <property type="match status" value="1"/>
</dbReference>
<comment type="subcellular location">
    <subcellularLocation>
        <location evidence="1">Cell inner membrane</location>
        <topology evidence="1">Multi-pass membrane protein</topology>
    </subcellularLocation>
    <subcellularLocation>
        <location evidence="13">Cell membrane</location>
        <topology evidence="13">Multi-pass membrane protein</topology>
    </subcellularLocation>
</comment>
<evidence type="ECO:0000256" key="8">
    <source>
        <dbReference type="ARBA" id="ARBA00022989"/>
    </source>
</evidence>
<evidence type="ECO:0000259" key="15">
    <source>
        <dbReference type="Pfam" id="PF14849"/>
    </source>
</evidence>
<comment type="subunit">
    <text evidence="13">Interacts with the Sec translocase complex via SecD. Specifically interacts with transmembrane segments of nascent integral membrane proteins during membrane integration.</text>
</comment>
<keyword evidence="17" id="KW-1185">Reference proteome</keyword>
<dbReference type="HAMAP" id="MF_01810">
    <property type="entry name" value="YidC_type1"/>
    <property type="match status" value="1"/>
</dbReference>
<accession>A0A6S6MBF3</accession>
<evidence type="ECO:0000256" key="4">
    <source>
        <dbReference type="ARBA" id="ARBA00022448"/>
    </source>
</evidence>
<dbReference type="Pfam" id="PF14849">
    <property type="entry name" value="YidC_periplas"/>
    <property type="match status" value="1"/>
</dbReference>
<evidence type="ECO:0000256" key="3">
    <source>
        <dbReference type="ARBA" id="ARBA00015325"/>
    </source>
</evidence>
<dbReference type="PANTHER" id="PTHR12428">
    <property type="entry name" value="OXA1"/>
    <property type="match status" value="1"/>
</dbReference>
<keyword evidence="9 13" id="KW-0472">Membrane</keyword>
<dbReference type="InterPro" id="IPR038221">
    <property type="entry name" value="YidC_periplasmic_sf"/>
</dbReference>
<keyword evidence="7 13" id="KW-0653">Protein transport</keyword>
<gene>
    <name evidence="13" type="primary">yidC</name>
    <name evidence="16" type="ORF">GEOBRER4_n4081</name>
</gene>
<keyword evidence="5 13" id="KW-1003">Cell membrane</keyword>
<dbReference type="Gene3D" id="2.70.98.90">
    <property type="match status" value="1"/>
</dbReference>
<evidence type="ECO:0000256" key="12">
    <source>
        <dbReference type="ARBA" id="ARBA00033342"/>
    </source>
</evidence>
<protein>
    <recommendedName>
        <fullName evidence="3 13">Membrane protein insertase YidC</fullName>
    </recommendedName>
    <alternativeName>
        <fullName evidence="12 13">Foldase YidC</fullName>
    </alternativeName>
    <alternativeName>
        <fullName evidence="11 13">Membrane integrase YidC</fullName>
    </alternativeName>
    <alternativeName>
        <fullName evidence="13">Membrane protein YidC</fullName>
    </alternativeName>
</protein>
<dbReference type="KEGG" id="gbn:GEOBRER4_39260"/>
<comment type="function">
    <text evidence="13">Required for the insertion and/or proper folding and/or complex formation of integral membrane proteins into the membrane. Involved in integration of membrane proteins that insert both dependently and independently of the Sec translocase complex, as well as at least some lipoproteins. Aids folding of multispanning membrane proteins.</text>
</comment>
<dbReference type="Proteomes" id="UP000515472">
    <property type="component" value="Chromosome"/>
</dbReference>
<dbReference type="NCBIfam" id="TIGR03593">
    <property type="entry name" value="yidC_nterm"/>
    <property type="match status" value="1"/>
</dbReference>
<dbReference type="InterPro" id="IPR001708">
    <property type="entry name" value="YidC/ALB3/OXA1/COX18"/>
</dbReference>
<dbReference type="GO" id="GO:0051205">
    <property type="term" value="P:protein insertion into membrane"/>
    <property type="evidence" value="ECO:0007669"/>
    <property type="project" value="TreeGrafter"/>
</dbReference>
<organism evidence="16 17">
    <name type="scientific">Citrifermentans bremense</name>
    <dbReference type="NCBI Taxonomy" id="60035"/>
    <lineage>
        <taxon>Bacteria</taxon>
        <taxon>Pseudomonadati</taxon>
        <taxon>Thermodesulfobacteriota</taxon>
        <taxon>Desulfuromonadia</taxon>
        <taxon>Geobacterales</taxon>
        <taxon>Geobacteraceae</taxon>
        <taxon>Citrifermentans</taxon>
    </lineage>
</organism>
<evidence type="ECO:0000256" key="1">
    <source>
        <dbReference type="ARBA" id="ARBA00004429"/>
    </source>
</evidence>
<dbReference type="Pfam" id="PF02096">
    <property type="entry name" value="60KD_IMP"/>
    <property type="match status" value="1"/>
</dbReference>
<dbReference type="RefSeq" id="WP_185243698.1">
    <property type="nucleotide sequence ID" value="NZ_AP023213.1"/>
</dbReference>
<evidence type="ECO:0000256" key="5">
    <source>
        <dbReference type="ARBA" id="ARBA00022475"/>
    </source>
</evidence>
<proteinExistence type="inferred from homology"/>
<evidence type="ECO:0000313" key="17">
    <source>
        <dbReference type="Proteomes" id="UP000515472"/>
    </source>
</evidence>
<dbReference type="InterPro" id="IPR019998">
    <property type="entry name" value="Membr_insert_YidC"/>
</dbReference>
<dbReference type="GO" id="GO:0015031">
    <property type="term" value="P:protein transport"/>
    <property type="evidence" value="ECO:0007669"/>
    <property type="project" value="UniProtKB-KW"/>
</dbReference>
<feature type="domain" description="Membrane insertase YidC/Oxa/ALB C-terminal" evidence="14">
    <location>
        <begin position="355"/>
        <end position="533"/>
    </location>
</feature>
<reference evidence="16 17" key="1">
    <citation type="submission" date="2020-06" db="EMBL/GenBank/DDBJ databases">
        <title>Interaction of electrochemicaly active bacteria, Geobacter bremensis R4 on different carbon anode.</title>
        <authorList>
            <person name="Meng L."/>
            <person name="Yoshida N."/>
        </authorList>
    </citation>
    <scope>NUCLEOTIDE SEQUENCE [LARGE SCALE GENOMIC DNA]</scope>
    <source>
        <strain evidence="16 17">R4</strain>
    </source>
</reference>
<dbReference type="InterPro" id="IPR028055">
    <property type="entry name" value="YidC/Oxa/ALB_C"/>
</dbReference>
<dbReference type="InterPro" id="IPR028053">
    <property type="entry name" value="Membr_insert_YidC_N"/>
</dbReference>
<dbReference type="EMBL" id="AP023213">
    <property type="protein sequence ID" value="BCG49176.1"/>
    <property type="molecule type" value="Genomic_DNA"/>
</dbReference>
<feature type="transmembrane region" description="Helical" evidence="13">
    <location>
        <begin position="424"/>
        <end position="445"/>
    </location>
</feature>
<sequence length="537" mass="59120">MEKRLIIAVVLSIGVLYAYSFIFPTPKPVPVPGAKQAAMTSASAPAPTAVAAPTAGTAPVSVPAPQAGQAAAVAKDVTVDTDLYTAVFSTQGGGLKKFVLKKYKETAGPQGKDVVLVNETAPNRYALLSDSREFGISPNALYTASTGELKVTDGGKGTLEFATSSPQGITFRKVYTFSGDAYRIGLTEEVHNAGNVALTGAMHLLQTSRVVDAKKEGRYEVHAPSTLIEGKVKVDKLDDVQKNPVQYSKDVAWSAFADKYFMDGIIAEKGSISQVRISRPTNDALQRDVVSPTVSVAPGQSSAVNYAIYYGPKDLDILKVQGNRLEEVIDYGWFGPIAKPLIHSLKFLYKYTGNYGIAIIIITFILKLVFFPLTHKSYKSMKDMQKLQPKMTELKEKYKNDRDAMNRAVMELYKTHKVNPLGGCLPMLVQIPVFFGLYRALMYSIELRHAPFYLWITDLSAKDPYYVTPIIMGATMFIQQKMTPTNMDPVQAKMMLMLPIVFTFMFLNFPSGLVIYWLVNNVLTIAQQMYINKAVAD</sequence>
<name>A0A6S6MBF3_9BACT</name>
<keyword evidence="6 13" id="KW-0812">Transmembrane</keyword>
<dbReference type="NCBIfam" id="NF002352">
    <property type="entry name" value="PRK01318.1-3"/>
    <property type="match status" value="1"/>
</dbReference>
<dbReference type="GO" id="GO:0032977">
    <property type="term" value="F:membrane insertase activity"/>
    <property type="evidence" value="ECO:0007669"/>
    <property type="project" value="InterPro"/>
</dbReference>
<dbReference type="PRINTS" id="PR01900">
    <property type="entry name" value="YIDCPROTEIN"/>
</dbReference>
<evidence type="ECO:0000256" key="7">
    <source>
        <dbReference type="ARBA" id="ARBA00022927"/>
    </source>
</evidence>
<dbReference type="InterPro" id="IPR047196">
    <property type="entry name" value="YidC_ALB_C"/>
</dbReference>
<comment type="similarity">
    <text evidence="2 13">Belongs to the OXA1/ALB3/YidC family. Type 1 subfamily.</text>
</comment>
<dbReference type="PRINTS" id="PR00701">
    <property type="entry name" value="60KDINNERMP"/>
</dbReference>
<keyword evidence="8 13" id="KW-1133">Transmembrane helix</keyword>
<keyword evidence="4 13" id="KW-0813">Transport</keyword>
<dbReference type="CDD" id="cd19961">
    <property type="entry name" value="EcYidC-like_peri"/>
    <property type="match status" value="1"/>
</dbReference>
<evidence type="ECO:0000313" key="16">
    <source>
        <dbReference type="EMBL" id="BCG49176.1"/>
    </source>
</evidence>
<dbReference type="NCBIfam" id="TIGR03592">
    <property type="entry name" value="yidC_oxa1_cterm"/>
    <property type="match status" value="1"/>
</dbReference>
<evidence type="ECO:0000259" key="14">
    <source>
        <dbReference type="Pfam" id="PF02096"/>
    </source>
</evidence>
<feature type="transmembrane region" description="Helical" evidence="13">
    <location>
        <begin position="355"/>
        <end position="374"/>
    </location>
</feature>
<feature type="domain" description="Membrane insertase YidC N-terminal" evidence="15">
    <location>
        <begin position="77"/>
        <end position="342"/>
    </location>
</feature>